<feature type="domain" description="HTH lysR-type" evidence="5">
    <location>
        <begin position="1"/>
        <end position="58"/>
    </location>
</feature>
<dbReference type="GO" id="GO:0003677">
    <property type="term" value="F:DNA binding"/>
    <property type="evidence" value="ECO:0007669"/>
    <property type="project" value="UniProtKB-KW"/>
</dbReference>
<evidence type="ECO:0000313" key="6">
    <source>
        <dbReference type="EMBL" id="KEQ17123.1"/>
    </source>
</evidence>
<dbReference type="PANTHER" id="PTHR30419:SF30">
    <property type="entry name" value="LYSR FAMILY TRANSCRIPTIONAL REGULATOR"/>
    <property type="match status" value="1"/>
</dbReference>
<name>A0A081NFA0_9GAMM</name>
<dbReference type="InterPro" id="IPR050950">
    <property type="entry name" value="HTH-type_LysR_regulators"/>
</dbReference>
<accession>A0A081NFA0</accession>
<dbReference type="STRING" id="1137799.GZ78_14710"/>
<organism evidence="6 7">
    <name type="scientific">Endozoicomonas numazuensis</name>
    <dbReference type="NCBI Taxonomy" id="1137799"/>
    <lineage>
        <taxon>Bacteria</taxon>
        <taxon>Pseudomonadati</taxon>
        <taxon>Pseudomonadota</taxon>
        <taxon>Gammaproteobacteria</taxon>
        <taxon>Oceanospirillales</taxon>
        <taxon>Endozoicomonadaceae</taxon>
        <taxon>Endozoicomonas</taxon>
    </lineage>
</organism>
<keyword evidence="7" id="KW-1185">Reference proteome</keyword>
<sequence length="290" mass="33343">MNIRYLRYFMTVADTLSFTRAAEQLHIAQPALSIAVKKLEQELDITLFHRQERKVSLTYEGQVLLEHAHQIMQQIESARLAIDELKGLEKGEVRLGVPGMMGSYFFPDILMAFKTRYPNIKLRMVEAGTQSIRKMLVNGDLDLGVVVNRNVPDTLATEHLLNSEMVAVVSQVHRFSKKSSISFKEFFSEDLVMFREGYFHRELADEICQKYQLESKIAVETNLLPMILKIVEGNHAVSPLLKLVAQCEHQVSYVPFEDPVKLEIVMAWRKNSYLSLADQTFKEFVKEKCV</sequence>
<evidence type="ECO:0000259" key="5">
    <source>
        <dbReference type="PROSITE" id="PS50931"/>
    </source>
</evidence>
<keyword evidence="4" id="KW-0804">Transcription</keyword>
<dbReference type="eggNOG" id="COG0583">
    <property type="taxonomic scope" value="Bacteria"/>
</dbReference>
<dbReference type="RefSeq" id="WP_034837002.1">
    <property type="nucleotide sequence ID" value="NZ_JOKH01000003.1"/>
</dbReference>
<keyword evidence="2" id="KW-0805">Transcription regulation</keyword>
<evidence type="ECO:0000256" key="3">
    <source>
        <dbReference type="ARBA" id="ARBA00023125"/>
    </source>
</evidence>
<dbReference type="Pfam" id="PF00126">
    <property type="entry name" value="HTH_1"/>
    <property type="match status" value="1"/>
</dbReference>
<dbReference type="InterPro" id="IPR005119">
    <property type="entry name" value="LysR_subst-bd"/>
</dbReference>
<dbReference type="AlphaFoldDB" id="A0A081NFA0"/>
<evidence type="ECO:0000256" key="4">
    <source>
        <dbReference type="ARBA" id="ARBA00023163"/>
    </source>
</evidence>
<dbReference type="Pfam" id="PF03466">
    <property type="entry name" value="LysR_substrate"/>
    <property type="match status" value="1"/>
</dbReference>
<dbReference type="GO" id="GO:0005829">
    <property type="term" value="C:cytosol"/>
    <property type="evidence" value="ECO:0007669"/>
    <property type="project" value="TreeGrafter"/>
</dbReference>
<dbReference type="Gene3D" id="3.40.190.290">
    <property type="match status" value="1"/>
</dbReference>
<dbReference type="PROSITE" id="PS50931">
    <property type="entry name" value="HTH_LYSR"/>
    <property type="match status" value="1"/>
</dbReference>
<protein>
    <submittedName>
        <fullName evidence="6">LysR family transcriptional regulator</fullName>
    </submittedName>
</protein>
<dbReference type="EMBL" id="JOKH01000003">
    <property type="protein sequence ID" value="KEQ17123.1"/>
    <property type="molecule type" value="Genomic_DNA"/>
</dbReference>
<dbReference type="CDD" id="cd05466">
    <property type="entry name" value="PBP2_LTTR_substrate"/>
    <property type="match status" value="1"/>
</dbReference>
<dbReference type="PRINTS" id="PR00039">
    <property type="entry name" value="HTHLYSR"/>
</dbReference>
<dbReference type="InterPro" id="IPR036390">
    <property type="entry name" value="WH_DNA-bd_sf"/>
</dbReference>
<dbReference type="InterPro" id="IPR036388">
    <property type="entry name" value="WH-like_DNA-bd_sf"/>
</dbReference>
<dbReference type="SUPFAM" id="SSF46785">
    <property type="entry name" value="Winged helix' DNA-binding domain"/>
    <property type="match status" value="1"/>
</dbReference>
<evidence type="ECO:0000256" key="2">
    <source>
        <dbReference type="ARBA" id="ARBA00023015"/>
    </source>
</evidence>
<reference evidence="6 7" key="1">
    <citation type="submission" date="2014-06" db="EMBL/GenBank/DDBJ databases">
        <title>Whole Genome Sequences of Three Symbiotic Endozoicomonas Bacteria.</title>
        <authorList>
            <person name="Neave M.J."/>
            <person name="Apprill A."/>
            <person name="Voolstra C.R."/>
        </authorList>
    </citation>
    <scope>NUCLEOTIDE SEQUENCE [LARGE SCALE GENOMIC DNA]</scope>
    <source>
        <strain evidence="6 7">DSM 25634</strain>
    </source>
</reference>
<gene>
    <name evidence="6" type="ORF">GZ78_14710</name>
</gene>
<proteinExistence type="inferred from homology"/>
<evidence type="ECO:0000313" key="7">
    <source>
        <dbReference type="Proteomes" id="UP000028073"/>
    </source>
</evidence>
<evidence type="ECO:0000256" key="1">
    <source>
        <dbReference type="ARBA" id="ARBA00009437"/>
    </source>
</evidence>
<dbReference type="Proteomes" id="UP000028073">
    <property type="component" value="Unassembled WGS sequence"/>
</dbReference>
<dbReference type="FunFam" id="1.10.10.10:FF:000001">
    <property type="entry name" value="LysR family transcriptional regulator"/>
    <property type="match status" value="1"/>
</dbReference>
<dbReference type="PANTHER" id="PTHR30419">
    <property type="entry name" value="HTH-TYPE TRANSCRIPTIONAL REGULATOR YBHD"/>
    <property type="match status" value="1"/>
</dbReference>
<dbReference type="Gene3D" id="1.10.10.10">
    <property type="entry name" value="Winged helix-like DNA-binding domain superfamily/Winged helix DNA-binding domain"/>
    <property type="match status" value="1"/>
</dbReference>
<dbReference type="InterPro" id="IPR000847">
    <property type="entry name" value="LysR_HTH_N"/>
</dbReference>
<dbReference type="OrthoDB" id="646694at2"/>
<comment type="similarity">
    <text evidence="1">Belongs to the LysR transcriptional regulatory family.</text>
</comment>
<keyword evidence="3" id="KW-0238">DNA-binding</keyword>
<dbReference type="SUPFAM" id="SSF53850">
    <property type="entry name" value="Periplasmic binding protein-like II"/>
    <property type="match status" value="1"/>
</dbReference>
<dbReference type="GO" id="GO:0003700">
    <property type="term" value="F:DNA-binding transcription factor activity"/>
    <property type="evidence" value="ECO:0007669"/>
    <property type="project" value="InterPro"/>
</dbReference>
<comment type="caution">
    <text evidence="6">The sequence shown here is derived from an EMBL/GenBank/DDBJ whole genome shotgun (WGS) entry which is preliminary data.</text>
</comment>